<dbReference type="AlphaFoldDB" id="A0A553QK12"/>
<dbReference type="GO" id="GO:0009617">
    <property type="term" value="P:response to bacterium"/>
    <property type="evidence" value="ECO:0007669"/>
    <property type="project" value="TreeGrafter"/>
</dbReference>
<dbReference type="SMART" id="SM00327">
    <property type="entry name" value="VWA"/>
    <property type="match status" value="1"/>
</dbReference>
<evidence type="ECO:0000256" key="7">
    <source>
        <dbReference type="ARBA" id="ARBA00022801"/>
    </source>
</evidence>
<dbReference type="InterPro" id="IPR011360">
    <property type="entry name" value="Compl_C2_B"/>
</dbReference>
<feature type="domain" description="Sushi" evidence="14">
    <location>
        <begin position="30"/>
        <end position="92"/>
    </location>
</feature>
<dbReference type="InterPro" id="IPR043504">
    <property type="entry name" value="Peptidase_S1_PA_chymotrypsin"/>
</dbReference>
<protein>
    <recommendedName>
        <fullName evidence="17">Complement factor B</fullName>
    </recommendedName>
</protein>
<sequence>MNGMMREQQLCCLILAVVTAGAPSVSTEHGLCPNEHLNINGGSFVLSKGFSHGSRLKYTCPDGYYPSVPSRLCQNGLWNPHPSSKLTPDCKKVTCPNPHVLKNVTMFPNQDKYYINDTISVKNCSFSQDEFIFPEVRERFNIGDKVTYSCDRPLTLIGSKVRECLDGGQWSGREPECYADFTYDTADETADAFSSSLKTTLALAQLKVEQDEPMGKKLFFNNPGKVDIYIALDASDSIEWADFQRVKDVVKTLIEKISHYEASPNFEILIFATDVTRIVSIRDFRSGVRLDRVLNDLDSFTRRNMDMKTEGNMAKAYQTILESMTIKMADSKTTFLETQQVIVMFTDGEPNIEGDPKQKVKQIREFVLRNDPGRDQKLDLYVFGLGENIKTVDVNGLISEKDGERHFFSLRDLVKLQMAFDSKLDDSNTVELCGIQEAYDNLNRRRAYPWLAEIRTTRDACVRDALKGYGITVTNPYELVTKNFLCSGGTYPKADDASCNGEAGGATYVNRKNRLIQVGLLSWGVKNLCRGGMLDVKSDEDSREYHTNLFSAGIQSFLREHLDGSLNFLEMH</sequence>
<evidence type="ECO:0000256" key="4">
    <source>
        <dbReference type="ARBA" id="ARBA00022670"/>
    </source>
</evidence>
<dbReference type="PANTHER" id="PTHR46393:SF6">
    <property type="entry name" value="COMPLEMENT C2-RELATED"/>
    <property type="match status" value="1"/>
</dbReference>
<feature type="disulfide bond" evidence="11">
    <location>
        <begin position="150"/>
        <end position="177"/>
    </location>
</feature>
<dbReference type="Gene3D" id="2.10.70.10">
    <property type="entry name" value="Complement Module, domain 1"/>
    <property type="match status" value="2"/>
</dbReference>
<dbReference type="PROSITE" id="PS50923">
    <property type="entry name" value="SUSHI"/>
    <property type="match status" value="2"/>
</dbReference>
<name>A0A553QK12_9TELE</name>
<evidence type="ECO:0000313" key="15">
    <source>
        <dbReference type="EMBL" id="TRY90299.1"/>
    </source>
</evidence>
<keyword evidence="9 11" id="KW-1015">Disulfide bond</keyword>
<keyword evidence="4" id="KW-0645">Protease</keyword>
<evidence type="ECO:0008006" key="17">
    <source>
        <dbReference type="Google" id="ProtNLM"/>
    </source>
</evidence>
<evidence type="ECO:0000256" key="5">
    <source>
        <dbReference type="ARBA" id="ARBA00022729"/>
    </source>
</evidence>
<evidence type="ECO:0000256" key="11">
    <source>
        <dbReference type="PROSITE-ProRule" id="PRU00302"/>
    </source>
</evidence>
<feature type="domain" description="VWFA" evidence="13">
    <location>
        <begin position="227"/>
        <end position="424"/>
    </location>
</feature>
<dbReference type="Pfam" id="PF00092">
    <property type="entry name" value="VWA"/>
    <property type="match status" value="1"/>
</dbReference>
<comment type="caution">
    <text evidence="15">The sequence shown here is derived from an EMBL/GenBank/DDBJ whole genome shotgun (WGS) entry which is preliminary data.</text>
</comment>
<feature type="chain" id="PRO_5021842073" description="Complement factor B" evidence="12">
    <location>
        <begin position="28"/>
        <end position="572"/>
    </location>
</feature>
<evidence type="ECO:0000256" key="2">
    <source>
        <dbReference type="ARBA" id="ARBA00022525"/>
    </source>
</evidence>
<proteinExistence type="predicted"/>
<dbReference type="Pfam" id="PF00084">
    <property type="entry name" value="Sushi"/>
    <property type="match status" value="2"/>
</dbReference>
<dbReference type="Gene3D" id="2.40.10.10">
    <property type="entry name" value="Trypsin-like serine proteases"/>
    <property type="match status" value="1"/>
</dbReference>
<evidence type="ECO:0000256" key="6">
    <source>
        <dbReference type="ARBA" id="ARBA00022737"/>
    </source>
</evidence>
<evidence type="ECO:0000313" key="16">
    <source>
        <dbReference type="Proteomes" id="UP000316079"/>
    </source>
</evidence>
<gene>
    <name evidence="15" type="ORF">DNTS_012376</name>
</gene>
<dbReference type="InterPro" id="IPR002035">
    <property type="entry name" value="VWF_A"/>
</dbReference>
<organism evidence="15 16">
    <name type="scientific">Danionella cerebrum</name>
    <dbReference type="NCBI Taxonomy" id="2873325"/>
    <lineage>
        <taxon>Eukaryota</taxon>
        <taxon>Metazoa</taxon>
        <taxon>Chordata</taxon>
        <taxon>Craniata</taxon>
        <taxon>Vertebrata</taxon>
        <taxon>Euteleostomi</taxon>
        <taxon>Actinopterygii</taxon>
        <taxon>Neopterygii</taxon>
        <taxon>Teleostei</taxon>
        <taxon>Ostariophysi</taxon>
        <taxon>Cypriniformes</taxon>
        <taxon>Danionidae</taxon>
        <taxon>Danioninae</taxon>
        <taxon>Danionella</taxon>
    </lineage>
</organism>
<evidence type="ECO:0000259" key="14">
    <source>
        <dbReference type="PROSITE" id="PS50923"/>
    </source>
</evidence>
<keyword evidence="10" id="KW-0325">Glycoprotein</keyword>
<evidence type="ECO:0000256" key="8">
    <source>
        <dbReference type="ARBA" id="ARBA00022825"/>
    </source>
</evidence>
<keyword evidence="5 12" id="KW-0732">Signal</keyword>
<dbReference type="SUPFAM" id="SSF50494">
    <property type="entry name" value="Trypsin-like serine proteases"/>
    <property type="match status" value="1"/>
</dbReference>
<dbReference type="GO" id="GO:0006508">
    <property type="term" value="P:proteolysis"/>
    <property type="evidence" value="ECO:0007669"/>
    <property type="project" value="UniProtKB-KW"/>
</dbReference>
<feature type="domain" description="Sushi" evidence="14">
    <location>
        <begin position="122"/>
        <end position="179"/>
    </location>
</feature>
<keyword evidence="8" id="KW-0720">Serine protease</keyword>
<dbReference type="CDD" id="cd00033">
    <property type="entry name" value="CCP"/>
    <property type="match status" value="2"/>
</dbReference>
<dbReference type="InterPro" id="IPR036465">
    <property type="entry name" value="vWFA_dom_sf"/>
</dbReference>
<evidence type="ECO:0000256" key="1">
    <source>
        <dbReference type="ARBA" id="ARBA00004613"/>
    </source>
</evidence>
<dbReference type="GO" id="GO:0004252">
    <property type="term" value="F:serine-type endopeptidase activity"/>
    <property type="evidence" value="ECO:0007669"/>
    <property type="project" value="InterPro"/>
</dbReference>
<dbReference type="GO" id="GO:0006956">
    <property type="term" value="P:complement activation"/>
    <property type="evidence" value="ECO:0007669"/>
    <property type="project" value="InterPro"/>
</dbReference>
<comment type="caution">
    <text evidence="11">Lacks conserved residue(s) required for the propagation of feature annotation.</text>
</comment>
<keyword evidence="3 11" id="KW-0768">Sushi</keyword>
<evidence type="ECO:0000256" key="12">
    <source>
        <dbReference type="SAM" id="SignalP"/>
    </source>
</evidence>
<accession>A0A553QK12</accession>
<dbReference type="PROSITE" id="PS50234">
    <property type="entry name" value="VWFA"/>
    <property type="match status" value="1"/>
</dbReference>
<dbReference type="OrthoDB" id="6127264at2759"/>
<dbReference type="InterPro" id="IPR035976">
    <property type="entry name" value="Sushi/SCR/CCP_sf"/>
</dbReference>
<dbReference type="PANTHER" id="PTHR46393">
    <property type="entry name" value="SUSHI DOMAIN-CONTAINING PROTEIN"/>
    <property type="match status" value="1"/>
</dbReference>
<comment type="subcellular location">
    <subcellularLocation>
        <location evidence="1">Secreted</location>
    </subcellularLocation>
</comment>
<dbReference type="InterPro" id="IPR000436">
    <property type="entry name" value="Sushi_SCR_CCP_dom"/>
</dbReference>
<dbReference type="SUPFAM" id="SSF57535">
    <property type="entry name" value="Complement control module/SCR domain"/>
    <property type="match status" value="2"/>
</dbReference>
<keyword evidence="6" id="KW-0677">Repeat</keyword>
<dbReference type="SUPFAM" id="SSF53300">
    <property type="entry name" value="vWA-like"/>
    <property type="match status" value="1"/>
</dbReference>
<dbReference type="InterPro" id="IPR009003">
    <property type="entry name" value="Peptidase_S1_PA"/>
</dbReference>
<evidence type="ECO:0000256" key="3">
    <source>
        <dbReference type="ARBA" id="ARBA00022659"/>
    </source>
</evidence>
<dbReference type="Proteomes" id="UP000316079">
    <property type="component" value="Unassembled WGS sequence"/>
</dbReference>
<dbReference type="GO" id="GO:0070062">
    <property type="term" value="C:extracellular exosome"/>
    <property type="evidence" value="ECO:0007669"/>
    <property type="project" value="TreeGrafter"/>
</dbReference>
<dbReference type="PIRSF" id="PIRSF001154">
    <property type="entry name" value="Compl_C2_B"/>
    <property type="match status" value="1"/>
</dbReference>
<evidence type="ECO:0000256" key="9">
    <source>
        <dbReference type="ARBA" id="ARBA00023157"/>
    </source>
</evidence>
<evidence type="ECO:0000256" key="10">
    <source>
        <dbReference type="ARBA" id="ARBA00023180"/>
    </source>
</evidence>
<dbReference type="SMART" id="SM00032">
    <property type="entry name" value="CCP"/>
    <property type="match status" value="2"/>
</dbReference>
<keyword evidence="7" id="KW-0378">Hydrolase</keyword>
<dbReference type="EMBL" id="SRMA01025862">
    <property type="protein sequence ID" value="TRY90299.1"/>
    <property type="molecule type" value="Genomic_DNA"/>
</dbReference>
<evidence type="ECO:0000259" key="13">
    <source>
        <dbReference type="PROSITE" id="PS50234"/>
    </source>
</evidence>
<dbReference type="Gene3D" id="3.40.50.410">
    <property type="entry name" value="von Willebrand factor, type A domain"/>
    <property type="match status" value="1"/>
</dbReference>
<keyword evidence="16" id="KW-1185">Reference proteome</keyword>
<feature type="signal peptide" evidence="12">
    <location>
        <begin position="1"/>
        <end position="27"/>
    </location>
</feature>
<keyword evidence="2" id="KW-0964">Secreted</keyword>
<reference evidence="15 16" key="1">
    <citation type="journal article" date="2019" name="Sci. Data">
        <title>Hybrid genome assembly and annotation of Danionella translucida.</title>
        <authorList>
            <person name="Kadobianskyi M."/>
            <person name="Schulze L."/>
            <person name="Schuelke M."/>
            <person name="Judkewitz B."/>
        </authorList>
    </citation>
    <scope>NUCLEOTIDE SEQUENCE [LARGE SCALE GENOMIC DNA]</scope>
    <source>
        <strain evidence="15 16">Bolton</strain>
    </source>
</reference>